<dbReference type="PANTHER" id="PTHR30545:SF2">
    <property type="entry name" value="SUGAR FERMENTATION STIMULATION PROTEIN A"/>
    <property type="match status" value="1"/>
</dbReference>
<gene>
    <name evidence="1" type="primary">sfsA</name>
    <name evidence="4" type="ordered locus">Bsel_2554</name>
</gene>
<dbReference type="InterPro" id="IPR005224">
    <property type="entry name" value="SfsA"/>
</dbReference>
<dbReference type="eggNOG" id="COG1489">
    <property type="taxonomic scope" value="Bacteria"/>
</dbReference>
<keyword evidence="5" id="KW-1185">Reference proteome</keyword>
<dbReference type="KEGG" id="bse:Bsel_2554"/>
<feature type="domain" description="Sugar fermentation stimulation protein C-terminal" evidence="2">
    <location>
        <begin position="86"/>
        <end position="220"/>
    </location>
</feature>
<evidence type="ECO:0000256" key="1">
    <source>
        <dbReference type="HAMAP-Rule" id="MF_00095"/>
    </source>
</evidence>
<dbReference type="Gene3D" id="3.40.1350.60">
    <property type="match status" value="1"/>
</dbReference>
<dbReference type="Gene3D" id="2.40.50.580">
    <property type="match status" value="1"/>
</dbReference>
<organism evidence="4 5">
    <name type="scientific">Bacillus selenitireducens (strain ATCC 700615 / DSM 15326 / MLS10)</name>
    <dbReference type="NCBI Taxonomy" id="439292"/>
    <lineage>
        <taxon>Bacteria</taxon>
        <taxon>Bacillati</taxon>
        <taxon>Bacillota</taxon>
        <taxon>Bacilli</taxon>
        <taxon>Bacillales</taxon>
        <taxon>Bacillaceae</taxon>
        <taxon>Salisediminibacterium</taxon>
    </lineage>
</organism>
<comment type="similarity">
    <text evidence="1">Belongs to the SfsA family.</text>
</comment>
<evidence type="ECO:0000259" key="2">
    <source>
        <dbReference type="Pfam" id="PF03749"/>
    </source>
</evidence>
<proteinExistence type="inferred from homology"/>
<feature type="domain" description="SfsA N-terminal OB" evidence="3">
    <location>
        <begin position="13"/>
        <end position="82"/>
    </location>
</feature>
<dbReference type="NCBIfam" id="TIGR00230">
    <property type="entry name" value="sfsA"/>
    <property type="match status" value="1"/>
</dbReference>
<evidence type="ECO:0000313" key="5">
    <source>
        <dbReference type="Proteomes" id="UP000000271"/>
    </source>
</evidence>
<dbReference type="STRING" id="439292.Bsel_2554"/>
<dbReference type="PANTHER" id="PTHR30545">
    <property type="entry name" value="SUGAR FERMENTATION STIMULATION PROTEIN A"/>
    <property type="match status" value="1"/>
</dbReference>
<dbReference type="EMBL" id="CP001791">
    <property type="protein sequence ID" value="ADI00055.1"/>
    <property type="molecule type" value="Genomic_DNA"/>
</dbReference>
<dbReference type="HAMAP" id="MF_00095">
    <property type="entry name" value="SfsA"/>
    <property type="match status" value="1"/>
</dbReference>
<reference evidence="4" key="1">
    <citation type="submission" date="2009-10" db="EMBL/GenBank/DDBJ databases">
        <title>Complete sequence of Bacillus selenitireducens MLS10.</title>
        <authorList>
            <consortium name="US DOE Joint Genome Institute"/>
            <person name="Lucas S."/>
            <person name="Copeland A."/>
            <person name="Lapidus A."/>
            <person name="Glavina del Rio T."/>
            <person name="Dalin E."/>
            <person name="Tice H."/>
            <person name="Bruce D."/>
            <person name="Goodwin L."/>
            <person name="Pitluck S."/>
            <person name="Sims D."/>
            <person name="Brettin T."/>
            <person name="Detter J.C."/>
            <person name="Han C."/>
            <person name="Larimer F."/>
            <person name="Land M."/>
            <person name="Hauser L."/>
            <person name="Kyrpides N."/>
            <person name="Ovchinnikova G."/>
            <person name="Stolz J."/>
        </authorList>
    </citation>
    <scope>NUCLEOTIDE SEQUENCE [LARGE SCALE GENOMIC DNA]</scope>
    <source>
        <strain evidence="4">MLS10</strain>
    </source>
</reference>
<evidence type="ECO:0000313" key="4">
    <source>
        <dbReference type="EMBL" id="ADI00055.1"/>
    </source>
</evidence>
<protein>
    <recommendedName>
        <fullName evidence="1">Sugar fermentation stimulation protein homolog</fullName>
    </recommendedName>
</protein>
<dbReference type="Pfam" id="PF17746">
    <property type="entry name" value="SfsA_N"/>
    <property type="match status" value="1"/>
</dbReference>
<dbReference type="InterPro" id="IPR040452">
    <property type="entry name" value="SfsA_C"/>
</dbReference>
<dbReference type="GO" id="GO:0003677">
    <property type="term" value="F:DNA binding"/>
    <property type="evidence" value="ECO:0007669"/>
    <property type="project" value="InterPro"/>
</dbReference>
<dbReference type="CDD" id="cd22359">
    <property type="entry name" value="SfsA-like_bacterial"/>
    <property type="match status" value="1"/>
</dbReference>
<dbReference type="Pfam" id="PF03749">
    <property type="entry name" value="SfsA"/>
    <property type="match status" value="1"/>
</dbReference>
<dbReference type="AlphaFoldDB" id="D6XXL2"/>
<dbReference type="InterPro" id="IPR041465">
    <property type="entry name" value="SfsA_N"/>
</dbReference>
<dbReference type="HOGENOM" id="CLU_052299_1_0_9"/>
<name>D6XXL2_BACIE</name>
<accession>D6XXL2</accession>
<evidence type="ECO:0000259" key="3">
    <source>
        <dbReference type="Pfam" id="PF17746"/>
    </source>
</evidence>
<sequence length="239" mass="27016">MTFDSPLIKSRFVRRKNRFLMEVDLERNGERVDVHLADSARLTELLLPGKTVCLSETDSPKRKTRYTARLIENQFGNGLVSIYSTLPNQLAECAIQNQFIDGLRSWHHTAREVKWGKSRFDHVLERNGRQLILEVKGITWVDNECAFFPGAVTERGRRHVEELEALHNEGSVATAILFVVQRPDAKEVRLADEVDPAFCNALRKAADAGVKLFACTMNVALTHVSFGQVIPVRTEEISS</sequence>
<dbReference type="Proteomes" id="UP000000271">
    <property type="component" value="Chromosome"/>
</dbReference>